<comment type="caution">
    <text evidence="1">The sequence shown here is derived from an EMBL/GenBank/DDBJ whole genome shotgun (WGS) entry which is preliminary data.</text>
</comment>
<accession>A0AAN7DQ93</accession>
<sequence length="147" mass="17441">MHHSVRNVWYRMIHKQCPSKSALFLRRLRNVEDDKCTLCNDTEDAKHLMVSYPHKNDIWSDIFEQFLGYPEAANPQQVYQSIVNLNLEQYFIYNLGIKITTFDLFAATIRMIWRFHLLLTFEGVPFDTNNVTNKICAEVMRLSDLKH</sequence>
<keyword evidence="2" id="KW-1185">Reference proteome</keyword>
<dbReference type="RefSeq" id="XP_064685606.1">
    <property type="nucleotide sequence ID" value="XM_064828404.1"/>
</dbReference>
<evidence type="ECO:0008006" key="3">
    <source>
        <dbReference type="Google" id="ProtNLM"/>
    </source>
</evidence>
<dbReference type="EMBL" id="JASEJX010000012">
    <property type="protein sequence ID" value="KAK4518940.1"/>
    <property type="molecule type" value="Genomic_DNA"/>
</dbReference>
<gene>
    <name evidence="1" type="ORF">ATC70_009167</name>
</gene>
<evidence type="ECO:0000313" key="2">
    <source>
        <dbReference type="Proteomes" id="UP001304243"/>
    </source>
</evidence>
<protein>
    <recommendedName>
        <fullName evidence="3">Reverse transcriptase zinc-binding domain-containing protein</fullName>
    </recommendedName>
</protein>
<reference evidence="1 2" key="1">
    <citation type="submission" date="2022-11" db="EMBL/GenBank/DDBJ databases">
        <title>Mucor velutinosus strain NIH1002 WGS.</title>
        <authorList>
            <person name="Subramanian P."/>
            <person name="Mullikin J.C."/>
            <person name="Segre J.A."/>
            <person name="Zelazny A.M."/>
        </authorList>
    </citation>
    <scope>NUCLEOTIDE SEQUENCE [LARGE SCALE GENOMIC DNA]</scope>
    <source>
        <strain evidence="1 2">NIH1002</strain>
    </source>
</reference>
<name>A0AAN7DQ93_9FUNG</name>
<dbReference type="Proteomes" id="UP001304243">
    <property type="component" value="Unassembled WGS sequence"/>
</dbReference>
<organism evidence="1 2">
    <name type="scientific">Mucor velutinosus</name>
    <dbReference type="NCBI Taxonomy" id="708070"/>
    <lineage>
        <taxon>Eukaryota</taxon>
        <taxon>Fungi</taxon>
        <taxon>Fungi incertae sedis</taxon>
        <taxon>Mucoromycota</taxon>
        <taxon>Mucoromycotina</taxon>
        <taxon>Mucoromycetes</taxon>
        <taxon>Mucorales</taxon>
        <taxon>Mucorineae</taxon>
        <taxon>Mucoraceae</taxon>
        <taxon>Mucor</taxon>
    </lineage>
</organism>
<proteinExistence type="predicted"/>
<dbReference type="AlphaFoldDB" id="A0AAN7DQ93"/>
<dbReference type="GeneID" id="89952853"/>
<evidence type="ECO:0000313" key="1">
    <source>
        <dbReference type="EMBL" id="KAK4518940.1"/>
    </source>
</evidence>